<dbReference type="PANTHER" id="PTHR35370:SF1">
    <property type="entry name" value="TYPE VI SECRETION SYSTEM COMPONENT TSSF1"/>
    <property type="match status" value="1"/>
</dbReference>
<dbReference type="EMBL" id="QJPH01000393">
    <property type="protein sequence ID" value="PZN75288.1"/>
    <property type="molecule type" value="Genomic_DNA"/>
</dbReference>
<organism evidence="1 2">
    <name type="scientific">Candidatus Methylumidiphilus alinenensis</name>
    <dbReference type="NCBI Taxonomy" id="2202197"/>
    <lineage>
        <taxon>Bacteria</taxon>
        <taxon>Pseudomonadati</taxon>
        <taxon>Pseudomonadota</taxon>
        <taxon>Gammaproteobacteria</taxon>
        <taxon>Methylococcales</taxon>
        <taxon>Candidatus Methylumidiphilus</taxon>
    </lineage>
</organism>
<accession>A0A2W4R5C4</accession>
<gene>
    <name evidence="1" type="primary">vasA</name>
    <name evidence="1" type="ORF">DM484_19180</name>
</gene>
<comment type="caution">
    <text evidence="1">The sequence shown here is derived from an EMBL/GenBank/DDBJ whole genome shotgun (WGS) entry which is preliminary data.</text>
</comment>
<dbReference type="Pfam" id="PF05947">
    <property type="entry name" value="T6SS_TssF"/>
    <property type="match status" value="1"/>
</dbReference>
<dbReference type="AlphaFoldDB" id="A0A2W4R5C4"/>
<dbReference type="Proteomes" id="UP000249396">
    <property type="component" value="Unassembled WGS sequence"/>
</dbReference>
<proteinExistence type="predicted"/>
<reference evidence="1 2" key="1">
    <citation type="journal article" date="2018" name="Aquat. Microb. Ecol.">
        <title>Gammaproteobacterial methanotrophs dominate.</title>
        <authorList>
            <person name="Rissanen A.J."/>
            <person name="Saarenheimo J."/>
            <person name="Tiirola M."/>
            <person name="Peura S."/>
            <person name="Aalto S.L."/>
            <person name="Karvinen A."/>
            <person name="Nykanen H."/>
        </authorList>
    </citation>
    <scope>NUCLEOTIDE SEQUENCE [LARGE SCALE GENOMIC DNA]</scope>
    <source>
        <strain evidence="1">AMbin10</strain>
    </source>
</reference>
<feature type="non-terminal residue" evidence="1">
    <location>
        <position position="550"/>
    </location>
</feature>
<dbReference type="NCBIfam" id="TIGR03359">
    <property type="entry name" value="VI_chp_6"/>
    <property type="match status" value="1"/>
</dbReference>
<protein>
    <submittedName>
        <fullName evidence="1">Type VI secretion system baseplate subunit TssF</fullName>
    </submittedName>
</protein>
<dbReference type="PANTHER" id="PTHR35370">
    <property type="entry name" value="CYTOPLASMIC PROTEIN-RELATED-RELATED"/>
    <property type="match status" value="1"/>
</dbReference>
<dbReference type="InterPro" id="IPR010272">
    <property type="entry name" value="T6SS_TssF"/>
</dbReference>
<evidence type="ECO:0000313" key="1">
    <source>
        <dbReference type="EMBL" id="PZN75288.1"/>
    </source>
</evidence>
<sequence>MDPRLLDYYNRELRHLREIGGEFAGEFPKIASRLALDSFECADPYVERLLEGFAFLAARVQLKIDAEFPRFTSHLLEFVYPHYLAPTPSMTVVQMQPETAEAGLVNGFTIPRHTTLRSQIGKGEQTACEYRTAQDITLWPLEIVEAEYLSTTAIANRGVPSLPGLKAGIRLRLRATNGQPFSQIALNALPIFLRGTGSLSSLLCEQFLANTIALAVLPAKNDKSWCELITKHPVRLLGLDDDEALLPYGPRSFQGYRLLHEYFAFSERFLSVELSGLEKAIRRCADSELDIIVMLERQQPKLINALEPSQFALFCVPAINLFPRRVDRIHVTQFESEYHIIPDRTRPLDFEVYELTEVVGYGANQTEEKPFLPFYGSNSGYRHRDENAYYTIERRKRLLSAKQRRQGLRSSYVGSETFISLVDAMEAPYSVELKQLGMQALCTNRDLPLHMPVGQGATDFNLVTEAPVRSIRCLAGPTRPRPSMAGGSVTWRLLSNLSLNYMSLMDTDELHGAVALRELLTLYSDPNDDSVRKQIEGVLSTQTRNVVRRI</sequence>
<dbReference type="PIRSF" id="PIRSF028304">
    <property type="entry name" value="UCP028304"/>
    <property type="match status" value="1"/>
</dbReference>
<name>A0A2W4R5C4_9GAMM</name>
<evidence type="ECO:0000313" key="2">
    <source>
        <dbReference type="Proteomes" id="UP000249396"/>
    </source>
</evidence>